<reference evidence="1" key="2">
    <citation type="submission" date="2024-02" db="EMBL/GenBank/DDBJ databases">
        <authorList>
            <consortium name="Clinical and Environmental Microbiology Branch: Whole genome sequencing antimicrobial resistance pathogens in the healthcare setting"/>
        </authorList>
    </citation>
    <scope>NUCLEOTIDE SEQUENCE</scope>
    <source>
        <strain evidence="1">2021GO-0154</strain>
    </source>
</reference>
<organism evidence="2 3">
    <name type="scientific">Providencia stuartii</name>
    <dbReference type="NCBI Taxonomy" id="588"/>
    <lineage>
        <taxon>Bacteria</taxon>
        <taxon>Pseudomonadati</taxon>
        <taxon>Pseudomonadota</taxon>
        <taxon>Gammaproteobacteria</taxon>
        <taxon>Enterobacterales</taxon>
        <taxon>Morganellaceae</taxon>
        <taxon>Providencia</taxon>
    </lineage>
</organism>
<reference evidence="2 3" key="1">
    <citation type="submission" date="2016-03" db="EMBL/GenBank/DDBJ databases">
        <title>Genome sequence of Providencia stuartii strain, isolated from the salivary glands of larval Lucilia sericata.</title>
        <authorList>
            <person name="Yuan Y."/>
            <person name="Zhang Y."/>
            <person name="Fu S."/>
            <person name="Crippen T.L."/>
            <person name="Visi D."/>
            <person name="Benbow M.E."/>
            <person name="Allen M."/>
            <person name="Tomberlin J.K."/>
            <person name="Sze S.-H."/>
            <person name="Tarone A.M."/>
        </authorList>
    </citation>
    <scope>NUCLEOTIDE SEQUENCE [LARGE SCALE GENOMIC DNA]</scope>
    <source>
        <strain evidence="2 3">Crippen</strain>
    </source>
</reference>
<dbReference type="EMBL" id="ABMABF030000004">
    <property type="protein sequence ID" value="EMJ5133757.1"/>
    <property type="molecule type" value="Genomic_DNA"/>
</dbReference>
<evidence type="ECO:0000313" key="1">
    <source>
        <dbReference type="EMBL" id="EMJ5133757.1"/>
    </source>
</evidence>
<dbReference type="RefSeq" id="WP_070925542.1">
    <property type="nucleotide sequence ID" value="NZ_VAUE01000003.1"/>
</dbReference>
<protein>
    <submittedName>
        <fullName evidence="2">Uncharacterized protein</fullName>
    </submittedName>
</protein>
<name>A0A1S1HV48_PROST</name>
<evidence type="ECO:0000313" key="2">
    <source>
        <dbReference type="EMBL" id="OHT25256.1"/>
    </source>
</evidence>
<dbReference type="Proteomes" id="UP000179588">
    <property type="component" value="Unassembled WGS sequence"/>
</dbReference>
<evidence type="ECO:0000313" key="3">
    <source>
        <dbReference type="Proteomes" id="UP000179588"/>
    </source>
</evidence>
<sequence>MDKIKHALQSQQQRQSQQEYYRQRRQNHLTQLYQEVSQWLTTSKTVETLTNHVSGPDRLLHLHYPNEHTLVLRFSPQWDKKSEKIKIALFIFDITTPKFRTQLQLLWEAKQQQWRITRLKRCVFRFRSFFYKRFFQKNELEQYLLDFFNRTGTIH</sequence>
<dbReference type="EMBL" id="LVIE01000046">
    <property type="protein sequence ID" value="OHT25256.1"/>
    <property type="molecule type" value="Genomic_DNA"/>
</dbReference>
<keyword evidence="3" id="KW-1185">Reference proteome</keyword>
<comment type="caution">
    <text evidence="2">The sequence shown here is derived from an EMBL/GenBank/DDBJ whole genome shotgun (WGS) entry which is preliminary data.</text>
</comment>
<dbReference type="AlphaFoldDB" id="A0A1S1HV48"/>
<accession>A0A1S1HV48</accession>
<gene>
    <name evidence="2" type="ORF">A3Q29_14245</name>
    <name evidence="1" type="ORF">RG298_001455</name>
</gene>
<proteinExistence type="predicted"/>